<reference evidence="3" key="1">
    <citation type="submission" date="2016-10" db="EMBL/GenBank/DDBJ databases">
        <authorList>
            <person name="Varghese N."/>
            <person name="Submissions S."/>
        </authorList>
    </citation>
    <scope>NUCLEOTIDE SEQUENCE [LARGE SCALE GENOMIC DNA]</scope>
    <source>
        <strain evidence="3">DSM 11593</strain>
    </source>
</reference>
<name>A0A1H6NK09_9RHOB</name>
<protein>
    <recommendedName>
        <fullName evidence="4">TspO and MBR related proteins</fullName>
    </recommendedName>
</protein>
<dbReference type="OrthoDB" id="5189031at2"/>
<keyword evidence="1" id="KW-0812">Transmembrane</keyword>
<dbReference type="STRING" id="65735.SAMN04488075_3002"/>
<feature type="transmembrane region" description="Helical" evidence="1">
    <location>
        <begin position="187"/>
        <end position="205"/>
    </location>
</feature>
<dbReference type="InterPro" id="IPR038330">
    <property type="entry name" value="TspO/MBR-related_sf"/>
</dbReference>
<keyword evidence="1" id="KW-0472">Membrane</keyword>
<feature type="transmembrane region" description="Helical" evidence="1">
    <location>
        <begin position="48"/>
        <end position="69"/>
    </location>
</feature>
<evidence type="ECO:0000313" key="2">
    <source>
        <dbReference type="EMBL" id="SEI11477.1"/>
    </source>
</evidence>
<gene>
    <name evidence="2" type="ORF">SAMN04488075_3002</name>
</gene>
<organism evidence="2 3">
    <name type="scientific">Paracoccus alkenifer</name>
    <dbReference type="NCBI Taxonomy" id="65735"/>
    <lineage>
        <taxon>Bacteria</taxon>
        <taxon>Pseudomonadati</taxon>
        <taxon>Pseudomonadota</taxon>
        <taxon>Alphaproteobacteria</taxon>
        <taxon>Rhodobacterales</taxon>
        <taxon>Paracoccaceae</taxon>
        <taxon>Paracoccus</taxon>
    </lineage>
</organism>
<dbReference type="AlphaFoldDB" id="A0A1H6NK09"/>
<evidence type="ECO:0000256" key="1">
    <source>
        <dbReference type="SAM" id="Phobius"/>
    </source>
</evidence>
<feature type="transmembrane region" description="Helical" evidence="1">
    <location>
        <begin position="164"/>
        <end position="180"/>
    </location>
</feature>
<sequence length="236" mass="25115">MTDRVARIAVLLLAVAFAVSPFLSNGFGGFYRESFPVQADRWPAQPVGWAFSIWGLIYLGLILAAAWALWRPATMPQWPRAASPLGISLFIGVFWIEAAMRSPPIATVMILVMAAAAIIAMLRAGDSWREWAPVGLYAGWLTAATGVAVSVVATGYGILSPRTAAIALIICVLIAAVAVASARPRLWTYRAGVIWALFGVIVANVGAGDWLIATICGAGILMLALFDRFIPGSSLR</sequence>
<dbReference type="EMBL" id="FNXG01000007">
    <property type="protein sequence ID" value="SEI11477.1"/>
    <property type="molecule type" value="Genomic_DNA"/>
</dbReference>
<keyword evidence="1" id="KW-1133">Transmembrane helix</keyword>
<feature type="transmembrane region" description="Helical" evidence="1">
    <location>
        <begin position="104"/>
        <end position="122"/>
    </location>
</feature>
<feature type="transmembrane region" description="Helical" evidence="1">
    <location>
        <begin position="81"/>
        <end position="98"/>
    </location>
</feature>
<evidence type="ECO:0008006" key="4">
    <source>
        <dbReference type="Google" id="ProtNLM"/>
    </source>
</evidence>
<dbReference type="Proteomes" id="UP000199125">
    <property type="component" value="Unassembled WGS sequence"/>
</dbReference>
<feature type="transmembrane region" description="Helical" evidence="1">
    <location>
        <begin position="134"/>
        <end position="158"/>
    </location>
</feature>
<proteinExistence type="predicted"/>
<evidence type="ECO:0000313" key="3">
    <source>
        <dbReference type="Proteomes" id="UP000199125"/>
    </source>
</evidence>
<accession>A0A1H6NK09</accession>
<dbReference type="Gene3D" id="1.20.1260.100">
    <property type="entry name" value="TspO/MBR protein"/>
    <property type="match status" value="1"/>
</dbReference>
<dbReference type="RefSeq" id="WP_090848901.1">
    <property type="nucleotide sequence ID" value="NZ_FNXG01000007.1"/>
</dbReference>
<keyword evidence="3" id="KW-1185">Reference proteome</keyword>